<comment type="caution">
    <text evidence="1">The sequence shown here is derived from an EMBL/GenBank/DDBJ whole genome shotgun (WGS) entry which is preliminary data.</text>
</comment>
<proteinExistence type="predicted"/>
<evidence type="ECO:0000313" key="2">
    <source>
        <dbReference type="Proteomes" id="UP000309997"/>
    </source>
</evidence>
<name>A0ACC4BJ05_POPAL</name>
<reference evidence="1 2" key="1">
    <citation type="journal article" date="2024" name="Plant Biotechnol. J.">
        <title>Genome and CRISPR/Cas9 system of a widespread forest tree (Populus alba) in the world.</title>
        <authorList>
            <person name="Liu Y.J."/>
            <person name="Jiang P.F."/>
            <person name="Han X.M."/>
            <person name="Li X.Y."/>
            <person name="Wang H.M."/>
            <person name="Wang Y.J."/>
            <person name="Wang X.X."/>
            <person name="Zeng Q.Y."/>
        </authorList>
    </citation>
    <scope>NUCLEOTIDE SEQUENCE [LARGE SCALE GENOMIC DNA]</scope>
    <source>
        <strain evidence="2">cv. PAL-ZL1</strain>
    </source>
</reference>
<dbReference type="EMBL" id="RCHU02000010">
    <property type="protein sequence ID" value="KAL3578562.1"/>
    <property type="molecule type" value="Genomic_DNA"/>
</dbReference>
<evidence type="ECO:0000313" key="1">
    <source>
        <dbReference type="EMBL" id="KAL3578562.1"/>
    </source>
</evidence>
<sequence length="111" mass="13175">MLKCNLLGSDIHGMGRRFCRHMIPEIGGRVHFIIKEEYPTLSKNISTPYLTSLRSLKWDESPSSHYPLFHRSCVRNRNLLKLGRTEDWERLKPIRYEIECVALYVRNFILI</sequence>
<organism evidence="1 2">
    <name type="scientific">Populus alba</name>
    <name type="common">White poplar</name>
    <dbReference type="NCBI Taxonomy" id="43335"/>
    <lineage>
        <taxon>Eukaryota</taxon>
        <taxon>Viridiplantae</taxon>
        <taxon>Streptophyta</taxon>
        <taxon>Embryophyta</taxon>
        <taxon>Tracheophyta</taxon>
        <taxon>Spermatophyta</taxon>
        <taxon>Magnoliopsida</taxon>
        <taxon>eudicotyledons</taxon>
        <taxon>Gunneridae</taxon>
        <taxon>Pentapetalae</taxon>
        <taxon>rosids</taxon>
        <taxon>fabids</taxon>
        <taxon>Malpighiales</taxon>
        <taxon>Salicaceae</taxon>
        <taxon>Saliceae</taxon>
        <taxon>Populus</taxon>
    </lineage>
</organism>
<gene>
    <name evidence="1" type="ORF">D5086_020066</name>
</gene>
<keyword evidence="2" id="KW-1185">Reference proteome</keyword>
<protein>
    <submittedName>
        <fullName evidence="1">Uncharacterized protein</fullName>
    </submittedName>
</protein>
<accession>A0ACC4BJ05</accession>
<dbReference type="Proteomes" id="UP000309997">
    <property type="component" value="Unassembled WGS sequence"/>
</dbReference>